<dbReference type="EMBL" id="FOCF01000001">
    <property type="protein sequence ID" value="SEM40263.1"/>
    <property type="molecule type" value="Genomic_DNA"/>
</dbReference>
<evidence type="ECO:0000313" key="1">
    <source>
        <dbReference type="EMBL" id="SEM40263.1"/>
    </source>
</evidence>
<evidence type="ECO:0008006" key="3">
    <source>
        <dbReference type="Google" id="ProtNLM"/>
    </source>
</evidence>
<organism evidence="1 2">
    <name type="scientific">Sphingomonas gellani</name>
    <dbReference type="NCBI Taxonomy" id="1166340"/>
    <lineage>
        <taxon>Bacteria</taxon>
        <taxon>Pseudomonadati</taxon>
        <taxon>Pseudomonadota</taxon>
        <taxon>Alphaproteobacteria</taxon>
        <taxon>Sphingomonadales</taxon>
        <taxon>Sphingomonadaceae</taxon>
        <taxon>Sphingomonas</taxon>
    </lineage>
</organism>
<accession>A0A1H7Y2N0</accession>
<evidence type="ECO:0000313" key="2">
    <source>
        <dbReference type="Proteomes" id="UP000199206"/>
    </source>
</evidence>
<name>A0A1H7Y2N0_9SPHN</name>
<sequence length="163" mass="17758">MMEPVGYLTATSIGSPRTPWFAFHHGRPKWASEDKVPAVYAWVVRADTTSPEIIYLGKAGKGLVARCRQHEQGFKGKDGKGKSNGDKLMAYMAVGRVDVYAMWPEPALFRAIPIPSHSAVEDWLLSAIDRPPALNREAAAKARAEALAAGTHVPKRRKSAPAP</sequence>
<protein>
    <recommendedName>
        <fullName evidence="3">GIY-YIG domain-containing protein</fullName>
    </recommendedName>
</protein>
<dbReference type="AlphaFoldDB" id="A0A1H7Y2N0"/>
<gene>
    <name evidence="1" type="ORF">SAMN05192583_0061</name>
</gene>
<dbReference type="OrthoDB" id="9256308at2"/>
<dbReference type="STRING" id="1166340.SAMN05192583_0061"/>
<reference evidence="2" key="1">
    <citation type="submission" date="2016-10" db="EMBL/GenBank/DDBJ databases">
        <authorList>
            <person name="Varghese N."/>
            <person name="Submissions S."/>
        </authorList>
    </citation>
    <scope>NUCLEOTIDE SEQUENCE [LARGE SCALE GENOMIC DNA]</scope>
    <source>
        <strain evidence="2">S6-262</strain>
    </source>
</reference>
<proteinExistence type="predicted"/>
<dbReference type="Proteomes" id="UP000199206">
    <property type="component" value="Unassembled WGS sequence"/>
</dbReference>
<dbReference type="RefSeq" id="WP_139197904.1">
    <property type="nucleotide sequence ID" value="NZ_FOCF01000001.1"/>
</dbReference>
<keyword evidence="2" id="KW-1185">Reference proteome</keyword>